<evidence type="ECO:0000313" key="2">
    <source>
        <dbReference type="EMBL" id="KAK4498506.1"/>
    </source>
</evidence>
<feature type="compositionally biased region" description="Acidic residues" evidence="1">
    <location>
        <begin position="215"/>
        <end position="228"/>
    </location>
</feature>
<organism evidence="2 3">
    <name type="scientific">Zasmidium cellare</name>
    <name type="common">Wine cellar mold</name>
    <name type="synonym">Racodium cellare</name>
    <dbReference type="NCBI Taxonomy" id="395010"/>
    <lineage>
        <taxon>Eukaryota</taxon>
        <taxon>Fungi</taxon>
        <taxon>Dikarya</taxon>
        <taxon>Ascomycota</taxon>
        <taxon>Pezizomycotina</taxon>
        <taxon>Dothideomycetes</taxon>
        <taxon>Dothideomycetidae</taxon>
        <taxon>Mycosphaerellales</taxon>
        <taxon>Mycosphaerellaceae</taxon>
        <taxon>Zasmidium</taxon>
    </lineage>
</organism>
<evidence type="ECO:0000256" key="1">
    <source>
        <dbReference type="SAM" id="MobiDB-lite"/>
    </source>
</evidence>
<comment type="caution">
    <text evidence="2">The sequence shown here is derived from an EMBL/GenBank/DDBJ whole genome shotgun (WGS) entry which is preliminary data.</text>
</comment>
<proteinExistence type="predicted"/>
<dbReference type="PANTHER" id="PTHR36922:SF1">
    <property type="entry name" value="DUF1993 DOMAIN-CONTAINING PROTEIN"/>
    <property type="match status" value="1"/>
</dbReference>
<keyword evidence="3" id="KW-1185">Reference proteome</keyword>
<feature type="region of interest" description="Disordered" evidence="1">
    <location>
        <begin position="198"/>
        <end position="235"/>
    </location>
</feature>
<evidence type="ECO:0000313" key="3">
    <source>
        <dbReference type="Proteomes" id="UP001305779"/>
    </source>
</evidence>
<dbReference type="PANTHER" id="PTHR36922">
    <property type="entry name" value="BLL2446 PROTEIN"/>
    <property type="match status" value="1"/>
</dbReference>
<dbReference type="InterPro" id="IPR018531">
    <property type="entry name" value="DUF1993"/>
</dbReference>
<protein>
    <recommendedName>
        <fullName evidence="4">DUF1993 domain-containing protein</fullName>
    </recommendedName>
</protein>
<accession>A0ABR0EB70</accession>
<dbReference type="Proteomes" id="UP001305779">
    <property type="component" value="Unassembled WGS sequence"/>
</dbReference>
<sequence length="247" mass="27518">MASLYDLSVPLFVRELTILNQILHKGEEYCNKHDLPHSLLLEGKLAEDMLPLTFQIQSASNTAKGILHRIGGSEETPIKDDETTFPELYARVEKTIALLKAANKETFVDPFSPCHVKLSKRTLDFPTALMFLQNFAMPNFFFHVVTAYGILRKEGVEVGKLDFLGMGSITEEVLVGMLVEAKLSMAHHLPDATLVHPRQPAASPEASDVLSSEHEQEDAEVVDQEYGAEDSRDDHSIAMLFDPVEQV</sequence>
<dbReference type="EMBL" id="JAXOVC010000008">
    <property type="protein sequence ID" value="KAK4498506.1"/>
    <property type="molecule type" value="Genomic_DNA"/>
</dbReference>
<gene>
    <name evidence="2" type="ORF">PRZ48_011164</name>
</gene>
<name>A0ABR0EB70_ZASCE</name>
<dbReference type="InterPro" id="IPR034660">
    <property type="entry name" value="DinB/YfiT-like"/>
</dbReference>
<dbReference type="SUPFAM" id="SSF109854">
    <property type="entry name" value="DinB/YfiT-like putative metalloenzymes"/>
    <property type="match status" value="1"/>
</dbReference>
<dbReference type="Pfam" id="PF09351">
    <property type="entry name" value="DUF1993"/>
    <property type="match status" value="1"/>
</dbReference>
<evidence type="ECO:0008006" key="4">
    <source>
        <dbReference type="Google" id="ProtNLM"/>
    </source>
</evidence>
<reference evidence="2 3" key="1">
    <citation type="journal article" date="2023" name="G3 (Bethesda)">
        <title>A chromosome-level genome assembly of Zasmidium syzygii isolated from banana leaves.</title>
        <authorList>
            <person name="van Westerhoven A.C."/>
            <person name="Mehrabi R."/>
            <person name="Talebi R."/>
            <person name="Steentjes M.B.F."/>
            <person name="Corcolon B."/>
            <person name="Chong P.A."/>
            <person name="Kema G.H.J."/>
            <person name="Seidl M.F."/>
        </authorList>
    </citation>
    <scope>NUCLEOTIDE SEQUENCE [LARGE SCALE GENOMIC DNA]</scope>
    <source>
        <strain evidence="2 3">P124</strain>
    </source>
</reference>
<dbReference type="Gene3D" id="1.20.120.450">
    <property type="entry name" value="dinb family like domain"/>
    <property type="match status" value="1"/>
</dbReference>